<dbReference type="RefSeq" id="WP_114833337.1">
    <property type="nucleotide sequence ID" value="NZ_LR699114.1"/>
</dbReference>
<dbReference type="SUPFAM" id="SSF103481">
    <property type="entry name" value="Multidrug resistance efflux transporter EmrE"/>
    <property type="match status" value="1"/>
</dbReference>
<name>A0A370H1E8_9COXI</name>
<keyword evidence="11" id="KW-1185">Reference proteome</keyword>
<accession>A0A370H1E8</accession>
<evidence type="ECO:0000313" key="10">
    <source>
        <dbReference type="EMBL" id="RDI48825.1"/>
    </source>
</evidence>
<dbReference type="Gene3D" id="1.10.3730.20">
    <property type="match status" value="1"/>
</dbReference>
<dbReference type="AlphaFoldDB" id="A0A370H1E8"/>
<feature type="transmembrane region" description="Helical" evidence="9">
    <location>
        <begin position="36"/>
        <end position="54"/>
    </location>
</feature>
<dbReference type="PANTHER" id="PTHR30561">
    <property type="entry name" value="SMR FAMILY PROTON-DEPENDENT DRUG EFFLUX TRANSPORTER SUGE"/>
    <property type="match status" value="1"/>
</dbReference>
<evidence type="ECO:0000313" key="11">
    <source>
        <dbReference type="Proteomes" id="UP000254720"/>
    </source>
</evidence>
<evidence type="ECO:0000256" key="5">
    <source>
        <dbReference type="ARBA" id="ARBA00022989"/>
    </source>
</evidence>
<evidence type="ECO:0000256" key="6">
    <source>
        <dbReference type="ARBA" id="ARBA00023136"/>
    </source>
</evidence>
<dbReference type="GO" id="GO:0022857">
    <property type="term" value="F:transmembrane transporter activity"/>
    <property type="evidence" value="ECO:0007669"/>
    <property type="project" value="InterPro"/>
</dbReference>
<evidence type="ECO:0000256" key="3">
    <source>
        <dbReference type="ARBA" id="ARBA00022475"/>
    </source>
</evidence>
<keyword evidence="4 8" id="KW-0812">Transmembrane</keyword>
<dbReference type="InterPro" id="IPR045324">
    <property type="entry name" value="Small_multidrug_res"/>
</dbReference>
<dbReference type="InterPro" id="IPR000390">
    <property type="entry name" value="Small_drug/metabolite_transptr"/>
</dbReference>
<dbReference type="PANTHER" id="PTHR30561:SF1">
    <property type="entry name" value="MULTIDRUG TRANSPORTER EMRE"/>
    <property type="match status" value="1"/>
</dbReference>
<reference evidence="10 11" key="1">
    <citation type="submission" date="2018-07" db="EMBL/GenBank/DDBJ databases">
        <title>Genomic Encyclopedia of Type Strains, Phase IV (KMG-IV): sequencing the most valuable type-strain genomes for metagenomic binning, comparative biology and taxonomic classification.</title>
        <authorList>
            <person name="Goeker M."/>
        </authorList>
    </citation>
    <scope>NUCLEOTIDE SEQUENCE [LARGE SCALE GENOMIC DNA]</scope>
    <source>
        <strain evidence="10 11">DSM 16500</strain>
    </source>
</reference>
<feature type="transmembrane region" description="Helical" evidence="9">
    <location>
        <begin position="88"/>
        <end position="104"/>
    </location>
</feature>
<evidence type="ECO:0000256" key="1">
    <source>
        <dbReference type="ARBA" id="ARBA00004651"/>
    </source>
</evidence>
<evidence type="ECO:0000256" key="8">
    <source>
        <dbReference type="RuleBase" id="RU003942"/>
    </source>
</evidence>
<comment type="caution">
    <text evidence="10">The sequence shown here is derived from an EMBL/GenBank/DDBJ whole genome shotgun (WGS) entry which is preliminary data.</text>
</comment>
<comment type="subcellular location">
    <subcellularLocation>
        <location evidence="1 8">Cell membrane</location>
        <topology evidence="1 8">Multi-pass membrane protein</topology>
    </subcellularLocation>
</comment>
<evidence type="ECO:0000256" key="4">
    <source>
        <dbReference type="ARBA" id="ARBA00022692"/>
    </source>
</evidence>
<feature type="transmembrane region" description="Helical" evidence="9">
    <location>
        <begin position="61"/>
        <end position="82"/>
    </location>
</feature>
<dbReference type="InterPro" id="IPR037185">
    <property type="entry name" value="EmrE-like"/>
</dbReference>
<sequence length="107" mass="11902">MSNSITWFYLVLAIFTEVAGTTAMKLSNGFARFEPSLLIFFFYALSLLFLTLSLKRLEIGFAYAIWSGLGTFLIFLVSVAFFHEPMTVLKTLSLGCIIIGVTGLKQT</sequence>
<organism evidence="10 11">
    <name type="scientific">Aquicella lusitana</name>
    <dbReference type="NCBI Taxonomy" id="254246"/>
    <lineage>
        <taxon>Bacteria</taxon>
        <taxon>Pseudomonadati</taxon>
        <taxon>Pseudomonadota</taxon>
        <taxon>Gammaproteobacteria</taxon>
        <taxon>Legionellales</taxon>
        <taxon>Coxiellaceae</taxon>
        <taxon>Aquicella</taxon>
    </lineage>
</organism>
<dbReference type="GO" id="GO:1990961">
    <property type="term" value="P:xenobiotic detoxification by transmembrane export across the plasma membrane"/>
    <property type="evidence" value="ECO:0007669"/>
    <property type="project" value="UniProtKB-ARBA"/>
</dbReference>
<gene>
    <name evidence="10" type="ORF">C8D86_101104</name>
</gene>
<keyword evidence="2" id="KW-0813">Transport</keyword>
<proteinExistence type="inferred from homology"/>
<dbReference type="GO" id="GO:0005886">
    <property type="term" value="C:plasma membrane"/>
    <property type="evidence" value="ECO:0007669"/>
    <property type="project" value="UniProtKB-SubCell"/>
</dbReference>
<evidence type="ECO:0000256" key="7">
    <source>
        <dbReference type="ARBA" id="ARBA00038032"/>
    </source>
</evidence>
<dbReference type="OrthoDB" id="9808638at2"/>
<keyword evidence="6 9" id="KW-0472">Membrane</keyword>
<dbReference type="Proteomes" id="UP000254720">
    <property type="component" value="Unassembled WGS sequence"/>
</dbReference>
<keyword evidence="5 9" id="KW-1133">Transmembrane helix</keyword>
<evidence type="ECO:0000256" key="9">
    <source>
        <dbReference type="SAM" id="Phobius"/>
    </source>
</evidence>
<keyword evidence="3" id="KW-1003">Cell membrane</keyword>
<evidence type="ECO:0000256" key="2">
    <source>
        <dbReference type="ARBA" id="ARBA00022448"/>
    </source>
</evidence>
<comment type="similarity">
    <text evidence="7 8">Belongs to the drug/metabolite transporter (DMT) superfamily. Small multidrug resistance (SMR) (TC 2.A.7.1) family.</text>
</comment>
<dbReference type="Pfam" id="PF00893">
    <property type="entry name" value="Multi_Drug_Res"/>
    <property type="match status" value="1"/>
</dbReference>
<dbReference type="EMBL" id="QQAX01000001">
    <property type="protein sequence ID" value="RDI48825.1"/>
    <property type="molecule type" value="Genomic_DNA"/>
</dbReference>
<protein>
    <submittedName>
        <fullName evidence="10">Small multidrug resistance pump</fullName>
    </submittedName>
</protein>
<dbReference type="FunFam" id="1.10.3730.20:FF:000001">
    <property type="entry name" value="Quaternary ammonium compound resistance transporter SugE"/>
    <property type="match status" value="1"/>
</dbReference>